<dbReference type="PANTHER" id="PTHR22749">
    <property type="entry name" value="RIBOFLAVIN KINASE/FMN ADENYLYLTRANSFERASE"/>
    <property type="match status" value="1"/>
</dbReference>
<dbReference type="EC" id="2.7.7.2" evidence="15"/>
<evidence type="ECO:0000256" key="13">
    <source>
        <dbReference type="ARBA" id="ARBA00047880"/>
    </source>
</evidence>
<dbReference type="EC" id="2.7.1.26" evidence="15"/>
<comment type="catalytic activity">
    <reaction evidence="14 15">
        <text>FMN + ATP + H(+) = FAD + diphosphate</text>
        <dbReference type="Rhea" id="RHEA:17237"/>
        <dbReference type="ChEBI" id="CHEBI:15378"/>
        <dbReference type="ChEBI" id="CHEBI:30616"/>
        <dbReference type="ChEBI" id="CHEBI:33019"/>
        <dbReference type="ChEBI" id="CHEBI:57692"/>
        <dbReference type="ChEBI" id="CHEBI:58210"/>
        <dbReference type="EC" id="2.7.7.2"/>
    </reaction>
</comment>
<dbReference type="NCBIfam" id="NF004160">
    <property type="entry name" value="PRK05627.1-3"/>
    <property type="match status" value="1"/>
</dbReference>
<dbReference type="InterPro" id="IPR015865">
    <property type="entry name" value="Riboflavin_kinase_bac/euk"/>
</dbReference>
<dbReference type="GO" id="GO:0009231">
    <property type="term" value="P:riboflavin biosynthetic process"/>
    <property type="evidence" value="ECO:0007669"/>
    <property type="project" value="InterPro"/>
</dbReference>
<dbReference type="GO" id="GO:0006747">
    <property type="term" value="P:FAD biosynthetic process"/>
    <property type="evidence" value="ECO:0007669"/>
    <property type="project" value="UniProtKB-UniRule"/>
</dbReference>
<keyword evidence="4 15" id="KW-0285">Flavoprotein</keyword>
<dbReference type="Gene3D" id="3.40.50.620">
    <property type="entry name" value="HUPs"/>
    <property type="match status" value="1"/>
</dbReference>
<evidence type="ECO:0000256" key="14">
    <source>
        <dbReference type="ARBA" id="ARBA00049494"/>
    </source>
</evidence>
<keyword evidence="8 15" id="KW-0547">Nucleotide-binding</keyword>
<evidence type="ECO:0000256" key="8">
    <source>
        <dbReference type="ARBA" id="ARBA00022741"/>
    </source>
</evidence>
<evidence type="ECO:0000256" key="6">
    <source>
        <dbReference type="ARBA" id="ARBA00022679"/>
    </source>
</evidence>
<dbReference type="SUPFAM" id="SSF52374">
    <property type="entry name" value="Nucleotidylyl transferase"/>
    <property type="match status" value="1"/>
</dbReference>
<dbReference type="PIRSF" id="PIRSF004491">
    <property type="entry name" value="FAD_Synth"/>
    <property type="match status" value="1"/>
</dbReference>
<feature type="domain" description="Riboflavin kinase" evidence="16">
    <location>
        <begin position="183"/>
        <end position="307"/>
    </location>
</feature>
<dbReference type="Pfam" id="PF01687">
    <property type="entry name" value="Flavokinase"/>
    <property type="match status" value="1"/>
</dbReference>
<sequence length="327" mass="36754">MEFIRGLHNLKPRHRGCVATIGNFDGVHLGHQAVIGQLAERAQELKLPTLVLLFEPQPQEFFRPEAAPPRLTRLREKIVALRRYSVDRVLCVRFNARFAALAAEDFIRRVLVEGLGVRYLVVGDDFRFGHDRRGDFAMLAEAGRRHGFQVVNMHPVNMDGARVSSTRIRAALAQADLATAEKLLGRPYRMCGRVAHGDKRGRTLGVPTANIYLHRKTTPLTGVFVVEMFGLAREPLPGVANIGTRPTVGGTRTLLEAHLLDFADDIYGAYVHVNFLRKLRAEMRFASLDELKTRIAQDVAETRAFFAQYHTNYSTQRRKDAEGAKGF</sequence>
<gene>
    <name evidence="17" type="ORF">A2V92_03965</name>
</gene>
<evidence type="ECO:0000313" key="17">
    <source>
        <dbReference type="EMBL" id="OGI45131.1"/>
    </source>
</evidence>
<dbReference type="NCBIfam" id="NF004163">
    <property type="entry name" value="PRK05627.1-6"/>
    <property type="match status" value="1"/>
</dbReference>
<dbReference type="NCBIfam" id="TIGR00083">
    <property type="entry name" value="ribF"/>
    <property type="match status" value="1"/>
</dbReference>
<evidence type="ECO:0000259" key="16">
    <source>
        <dbReference type="SMART" id="SM00904"/>
    </source>
</evidence>
<dbReference type="SUPFAM" id="SSF82114">
    <property type="entry name" value="Riboflavin kinase-like"/>
    <property type="match status" value="1"/>
</dbReference>
<evidence type="ECO:0000256" key="10">
    <source>
        <dbReference type="ARBA" id="ARBA00022827"/>
    </source>
</evidence>
<dbReference type="GO" id="GO:0005524">
    <property type="term" value="F:ATP binding"/>
    <property type="evidence" value="ECO:0007669"/>
    <property type="project" value="UniProtKB-UniRule"/>
</dbReference>
<evidence type="ECO:0000256" key="9">
    <source>
        <dbReference type="ARBA" id="ARBA00022777"/>
    </source>
</evidence>
<dbReference type="InterPro" id="IPR014729">
    <property type="entry name" value="Rossmann-like_a/b/a_fold"/>
</dbReference>
<name>A0A1F6TJ44_9PROT</name>
<dbReference type="Proteomes" id="UP000179344">
    <property type="component" value="Unassembled WGS sequence"/>
</dbReference>
<dbReference type="InterPro" id="IPR002606">
    <property type="entry name" value="Riboflavin_kinase_bac"/>
</dbReference>
<dbReference type="PANTHER" id="PTHR22749:SF6">
    <property type="entry name" value="RIBOFLAVIN KINASE"/>
    <property type="match status" value="1"/>
</dbReference>
<evidence type="ECO:0000256" key="5">
    <source>
        <dbReference type="ARBA" id="ARBA00022643"/>
    </source>
</evidence>
<dbReference type="CDD" id="cd02064">
    <property type="entry name" value="FAD_synthetase_N"/>
    <property type="match status" value="1"/>
</dbReference>
<evidence type="ECO:0000256" key="4">
    <source>
        <dbReference type="ARBA" id="ARBA00022630"/>
    </source>
</evidence>
<keyword evidence="9 15" id="KW-0418">Kinase</keyword>
<dbReference type="InterPro" id="IPR023465">
    <property type="entry name" value="Riboflavin_kinase_dom_sf"/>
</dbReference>
<comment type="caution">
    <text evidence="17">The sequence shown here is derived from an EMBL/GenBank/DDBJ whole genome shotgun (WGS) entry which is preliminary data.</text>
</comment>
<dbReference type="FunFam" id="3.40.50.620:FF:000021">
    <property type="entry name" value="Riboflavin biosynthesis protein"/>
    <property type="match status" value="1"/>
</dbReference>
<reference evidence="17 18" key="1">
    <citation type="journal article" date="2016" name="Nat. Commun.">
        <title>Thousands of microbial genomes shed light on interconnected biogeochemical processes in an aquifer system.</title>
        <authorList>
            <person name="Anantharaman K."/>
            <person name="Brown C.T."/>
            <person name="Hug L.A."/>
            <person name="Sharon I."/>
            <person name="Castelle C.J."/>
            <person name="Probst A.J."/>
            <person name="Thomas B.C."/>
            <person name="Singh A."/>
            <person name="Wilkins M.J."/>
            <person name="Karaoz U."/>
            <person name="Brodie E.L."/>
            <person name="Williams K.H."/>
            <person name="Hubbard S.S."/>
            <person name="Banfield J.F."/>
        </authorList>
    </citation>
    <scope>NUCLEOTIDE SEQUENCE [LARGE SCALE GENOMIC DNA]</scope>
</reference>
<dbReference type="NCBIfam" id="NF004159">
    <property type="entry name" value="PRK05627.1-2"/>
    <property type="match status" value="1"/>
</dbReference>
<evidence type="ECO:0000256" key="12">
    <source>
        <dbReference type="ARBA" id="ARBA00023268"/>
    </source>
</evidence>
<proteinExistence type="inferred from homology"/>
<dbReference type="InterPro" id="IPR015864">
    <property type="entry name" value="FAD_synthase"/>
</dbReference>
<dbReference type="NCBIfam" id="NF004162">
    <property type="entry name" value="PRK05627.1-5"/>
    <property type="match status" value="1"/>
</dbReference>
<evidence type="ECO:0000256" key="3">
    <source>
        <dbReference type="ARBA" id="ARBA00005201"/>
    </source>
</evidence>
<evidence type="ECO:0000256" key="2">
    <source>
        <dbReference type="ARBA" id="ARBA00004726"/>
    </source>
</evidence>
<evidence type="ECO:0000256" key="11">
    <source>
        <dbReference type="ARBA" id="ARBA00022840"/>
    </source>
</evidence>
<comment type="catalytic activity">
    <reaction evidence="13 15">
        <text>riboflavin + ATP = FMN + ADP + H(+)</text>
        <dbReference type="Rhea" id="RHEA:14357"/>
        <dbReference type="ChEBI" id="CHEBI:15378"/>
        <dbReference type="ChEBI" id="CHEBI:30616"/>
        <dbReference type="ChEBI" id="CHEBI:57986"/>
        <dbReference type="ChEBI" id="CHEBI:58210"/>
        <dbReference type="ChEBI" id="CHEBI:456216"/>
        <dbReference type="EC" id="2.7.1.26"/>
    </reaction>
</comment>
<dbReference type="Pfam" id="PF06574">
    <property type="entry name" value="FAD_syn"/>
    <property type="match status" value="1"/>
</dbReference>
<evidence type="ECO:0000256" key="7">
    <source>
        <dbReference type="ARBA" id="ARBA00022695"/>
    </source>
</evidence>
<keyword evidence="10 15" id="KW-0274">FAD</keyword>
<dbReference type="Gene3D" id="2.40.30.30">
    <property type="entry name" value="Riboflavin kinase-like"/>
    <property type="match status" value="1"/>
</dbReference>
<dbReference type="EMBL" id="MFST01000018">
    <property type="protein sequence ID" value="OGI45131.1"/>
    <property type="molecule type" value="Genomic_DNA"/>
</dbReference>
<dbReference type="UniPathway" id="UPA00277">
    <property type="reaction ID" value="UER00407"/>
</dbReference>
<evidence type="ECO:0000256" key="15">
    <source>
        <dbReference type="PIRNR" id="PIRNR004491"/>
    </source>
</evidence>
<keyword evidence="5 15" id="KW-0288">FMN</keyword>
<dbReference type="UniPathway" id="UPA00276">
    <property type="reaction ID" value="UER00406"/>
</dbReference>
<comment type="function">
    <text evidence="1">Catalyzes the phosphorylation of riboflavin to FMN followed by the adenylation of FMN to FAD.</text>
</comment>
<comment type="similarity">
    <text evidence="15">Belongs to the ribF family.</text>
</comment>
<evidence type="ECO:0000256" key="1">
    <source>
        <dbReference type="ARBA" id="ARBA00002121"/>
    </source>
</evidence>
<comment type="pathway">
    <text evidence="2 15">Cofactor biosynthesis; FAD biosynthesis; FAD from FMN: step 1/1.</text>
</comment>
<keyword evidence="6 15" id="KW-0808">Transferase</keyword>
<dbReference type="AlphaFoldDB" id="A0A1F6TJ44"/>
<dbReference type="GO" id="GO:0008531">
    <property type="term" value="F:riboflavin kinase activity"/>
    <property type="evidence" value="ECO:0007669"/>
    <property type="project" value="UniProtKB-UniRule"/>
</dbReference>
<organism evidence="17 18">
    <name type="scientific">Candidatus Muproteobacteria bacterium RBG_16_65_31</name>
    <dbReference type="NCBI Taxonomy" id="1817759"/>
    <lineage>
        <taxon>Bacteria</taxon>
        <taxon>Pseudomonadati</taxon>
        <taxon>Pseudomonadota</taxon>
        <taxon>Candidatus Muproteobacteria</taxon>
    </lineage>
</organism>
<accession>A0A1F6TJ44</accession>
<evidence type="ECO:0000313" key="18">
    <source>
        <dbReference type="Proteomes" id="UP000179344"/>
    </source>
</evidence>
<keyword evidence="11 15" id="KW-0067">ATP-binding</keyword>
<protein>
    <recommendedName>
        <fullName evidence="15">Riboflavin biosynthesis protein</fullName>
    </recommendedName>
    <domain>
        <recommendedName>
            <fullName evidence="15">Riboflavin kinase</fullName>
            <ecNumber evidence="15">2.7.1.26</ecNumber>
        </recommendedName>
        <alternativeName>
            <fullName evidence="15">Flavokinase</fullName>
        </alternativeName>
    </domain>
    <domain>
        <recommendedName>
            <fullName evidence="15">FMN adenylyltransferase</fullName>
            <ecNumber evidence="15">2.7.7.2</ecNumber>
        </recommendedName>
        <alternativeName>
            <fullName evidence="15">FAD pyrophosphorylase</fullName>
        </alternativeName>
        <alternativeName>
            <fullName evidence="15">FAD synthase</fullName>
        </alternativeName>
    </domain>
</protein>
<comment type="pathway">
    <text evidence="3 15">Cofactor biosynthesis; FMN biosynthesis; FMN from riboflavin (ATP route): step 1/1.</text>
</comment>
<dbReference type="SMART" id="SM00904">
    <property type="entry name" value="Flavokinase"/>
    <property type="match status" value="1"/>
</dbReference>
<keyword evidence="7 15" id="KW-0548">Nucleotidyltransferase</keyword>
<dbReference type="GO" id="GO:0009398">
    <property type="term" value="P:FMN biosynthetic process"/>
    <property type="evidence" value="ECO:0007669"/>
    <property type="project" value="UniProtKB-UniRule"/>
</dbReference>
<keyword evidence="12" id="KW-0511">Multifunctional enzyme</keyword>
<dbReference type="InterPro" id="IPR023468">
    <property type="entry name" value="Riboflavin_kinase"/>
</dbReference>
<dbReference type="GO" id="GO:0003919">
    <property type="term" value="F:FMN adenylyltransferase activity"/>
    <property type="evidence" value="ECO:0007669"/>
    <property type="project" value="UniProtKB-UniRule"/>
</dbReference>